<dbReference type="GeneID" id="108833740"/>
<dbReference type="SUPFAM" id="SSF50249">
    <property type="entry name" value="Nucleic acid-binding proteins"/>
    <property type="match status" value="2"/>
</dbReference>
<dbReference type="PANTHER" id="PTHR47165">
    <property type="entry name" value="OS03G0429900 PROTEIN"/>
    <property type="match status" value="1"/>
</dbReference>
<dbReference type="Proteomes" id="UP000504610">
    <property type="component" value="Chromosome 6"/>
</dbReference>
<reference evidence="3" key="2">
    <citation type="submission" date="2025-08" db="UniProtKB">
        <authorList>
            <consortium name="RefSeq"/>
        </authorList>
    </citation>
    <scope>IDENTIFICATION</scope>
    <source>
        <tissue evidence="3">Leaf</tissue>
    </source>
</reference>
<evidence type="ECO:0000313" key="2">
    <source>
        <dbReference type="Proteomes" id="UP000504610"/>
    </source>
</evidence>
<dbReference type="InterPro" id="IPR012340">
    <property type="entry name" value="NA-bd_OB-fold"/>
</dbReference>
<feature type="region of interest" description="Disordered" evidence="1">
    <location>
        <begin position="307"/>
        <end position="332"/>
    </location>
</feature>
<reference evidence="2" key="1">
    <citation type="journal article" date="2019" name="Database">
        <title>The radish genome database (RadishGD): an integrated information resource for radish genomics.</title>
        <authorList>
            <person name="Yu H.J."/>
            <person name="Baek S."/>
            <person name="Lee Y.J."/>
            <person name="Cho A."/>
            <person name="Mun J.H."/>
        </authorList>
    </citation>
    <scope>NUCLEOTIDE SEQUENCE [LARGE SCALE GENOMIC DNA]</scope>
    <source>
        <strain evidence="2">cv. WK10039</strain>
    </source>
</reference>
<dbReference type="CDD" id="cd04481">
    <property type="entry name" value="RPA1_DBD_B_like"/>
    <property type="match status" value="1"/>
</dbReference>
<dbReference type="KEGG" id="rsz:108833740"/>
<feature type="compositionally biased region" description="Basic and acidic residues" evidence="1">
    <location>
        <begin position="318"/>
        <end position="332"/>
    </location>
</feature>
<evidence type="ECO:0000313" key="3">
    <source>
        <dbReference type="RefSeq" id="XP_018462649.1"/>
    </source>
</evidence>
<dbReference type="PANTHER" id="PTHR47165:SF4">
    <property type="entry name" value="OS03G0429900 PROTEIN"/>
    <property type="match status" value="1"/>
</dbReference>
<dbReference type="Gene3D" id="2.40.50.140">
    <property type="entry name" value="Nucleic acid-binding proteins"/>
    <property type="match status" value="2"/>
</dbReference>
<sequence>MGEVLDFGGLAILHGARKEVAKVEFTLRDIKDQRIQCCLYGKLAEIFDHQVKPNNGDICLIRNAKVGCFKGEMQVTNSFDSSLVLINPDITEAHALKRMFIGQGDNVDANQLHNINILTHQKRLKWSESPFKTIQEMKRTNQGELCRVICAVYVVDTSTGWYYCACVVCNNMVSKQAICFDEVYVPKWWCNFCQRFLSKVTPRYKLDLLVQDETGESRFSLQDSVSATMVKLGASRVVDVYSAEFEVEEMLPPEIVAIVGKNYGFGVSVDEINKASGVDKISAMKVWDINDIMWKYFKSLHQQESYSSKKHSTGPVCIEKDARDEPNDDKSG</sequence>
<dbReference type="RefSeq" id="XP_018462649.1">
    <property type="nucleotide sequence ID" value="XM_018607147.2"/>
</dbReference>
<protein>
    <submittedName>
        <fullName evidence="3">Replication protein A 70 kDa DNA-binding subunit B-like</fullName>
    </submittedName>
</protein>
<dbReference type="AlphaFoldDB" id="A0A6J0LS28"/>
<name>A0A6J0LS28_RAPSA</name>
<keyword evidence="2" id="KW-1185">Reference proteome</keyword>
<evidence type="ECO:0000256" key="1">
    <source>
        <dbReference type="SAM" id="MobiDB-lite"/>
    </source>
</evidence>
<organism evidence="2 3">
    <name type="scientific">Raphanus sativus</name>
    <name type="common">Radish</name>
    <name type="synonym">Raphanus raphanistrum var. sativus</name>
    <dbReference type="NCBI Taxonomy" id="3726"/>
    <lineage>
        <taxon>Eukaryota</taxon>
        <taxon>Viridiplantae</taxon>
        <taxon>Streptophyta</taxon>
        <taxon>Embryophyta</taxon>
        <taxon>Tracheophyta</taxon>
        <taxon>Spermatophyta</taxon>
        <taxon>Magnoliopsida</taxon>
        <taxon>eudicotyledons</taxon>
        <taxon>Gunneridae</taxon>
        <taxon>Pentapetalae</taxon>
        <taxon>rosids</taxon>
        <taxon>malvids</taxon>
        <taxon>Brassicales</taxon>
        <taxon>Brassicaceae</taxon>
        <taxon>Brassiceae</taxon>
        <taxon>Raphanus</taxon>
    </lineage>
</organism>
<dbReference type="OrthoDB" id="1112586at2759"/>
<gene>
    <name evidence="3" type="primary">LOC108833740</name>
</gene>
<proteinExistence type="predicted"/>
<accession>A0A6J0LS28</accession>